<evidence type="ECO:0000256" key="6">
    <source>
        <dbReference type="ARBA" id="ARBA00023125"/>
    </source>
</evidence>
<dbReference type="GO" id="GO:0003697">
    <property type="term" value="F:single-stranded DNA binding"/>
    <property type="evidence" value="ECO:0007669"/>
    <property type="project" value="InterPro"/>
</dbReference>
<name>A0A4Q2K0A2_9ACTN</name>
<keyword evidence="6" id="KW-0238">DNA-binding</keyword>
<dbReference type="SUPFAM" id="SSF143081">
    <property type="entry name" value="BB1717-like"/>
    <property type="match status" value="1"/>
</dbReference>
<protein>
    <recommendedName>
        <fullName evidence="8">Abasic site processing protein</fullName>
        <ecNumber evidence="8">3.4.-.-</ecNumber>
    </recommendedName>
</protein>
<evidence type="ECO:0000256" key="5">
    <source>
        <dbReference type="ARBA" id="ARBA00023124"/>
    </source>
</evidence>
<evidence type="ECO:0000256" key="1">
    <source>
        <dbReference type="ARBA" id="ARBA00008136"/>
    </source>
</evidence>
<dbReference type="GO" id="GO:0106300">
    <property type="term" value="P:protein-DNA covalent cross-linking repair"/>
    <property type="evidence" value="ECO:0007669"/>
    <property type="project" value="InterPro"/>
</dbReference>
<evidence type="ECO:0000256" key="8">
    <source>
        <dbReference type="RuleBase" id="RU364100"/>
    </source>
</evidence>
<comment type="caution">
    <text evidence="9">The sequence shown here is derived from an EMBL/GenBank/DDBJ whole genome shotgun (WGS) entry which is preliminary data.</text>
</comment>
<sequence>MCGRFEVLGWDEVADVVRVLEAVSPVNVMPDWPARLVGAAGAVPTDAAPGSAVDVVVADSRGVLSTLCLTWGFAAEWSQRPVYNTRLEKAMGPNPGMWAGPISRGRCVVPARGFFETHATETVRSPKTGRNIKRRYRFGAENEVPLLLAGVRDETCFSVVTTSPNAVVSPVHDRMPLVLSPQEAVWWLRAPWSDFANGWHRLANRSDVALISRPVQPAAPQHDSPFEQTSLF</sequence>
<dbReference type="InterPro" id="IPR003738">
    <property type="entry name" value="SRAP"/>
</dbReference>
<comment type="similarity">
    <text evidence="1 8">Belongs to the SOS response-associated peptidase family.</text>
</comment>
<evidence type="ECO:0000313" key="10">
    <source>
        <dbReference type="Proteomes" id="UP000293345"/>
    </source>
</evidence>
<keyword evidence="3" id="KW-0227">DNA damage</keyword>
<evidence type="ECO:0000256" key="4">
    <source>
        <dbReference type="ARBA" id="ARBA00022801"/>
    </source>
</evidence>
<keyword evidence="7" id="KW-0456">Lyase</keyword>
<accession>A0A4Q2K0A2</accession>
<dbReference type="EC" id="3.4.-.-" evidence="8"/>
<dbReference type="Proteomes" id="UP000293345">
    <property type="component" value="Unassembled WGS sequence"/>
</dbReference>
<organism evidence="9 10">
    <name type="scientific">Senegalimassilia faecalis</name>
    <dbReference type="NCBI Taxonomy" id="2509433"/>
    <lineage>
        <taxon>Bacteria</taxon>
        <taxon>Bacillati</taxon>
        <taxon>Actinomycetota</taxon>
        <taxon>Coriobacteriia</taxon>
        <taxon>Coriobacteriales</taxon>
        <taxon>Coriobacteriaceae</taxon>
        <taxon>Senegalimassilia</taxon>
    </lineage>
</organism>
<keyword evidence="2 8" id="KW-0645">Protease</keyword>
<dbReference type="AlphaFoldDB" id="A0A4Q2K0A2"/>
<gene>
    <name evidence="9" type="ORF">ET524_04010</name>
</gene>
<reference evidence="9 10" key="1">
    <citation type="submission" date="2019-01" db="EMBL/GenBank/DDBJ databases">
        <title>Senegalimassilia sp. nov. KGMB04484 isolated human feces.</title>
        <authorList>
            <person name="Han K.-I."/>
            <person name="Kim J.-S."/>
            <person name="Lee K.C."/>
            <person name="Suh M.K."/>
            <person name="Eom M.K."/>
            <person name="Lee J.H."/>
            <person name="Park S.-H."/>
            <person name="Kang S.W."/>
            <person name="Park J.-E."/>
            <person name="Oh B.S."/>
            <person name="Yu S.Y."/>
            <person name="Choi S.-H."/>
            <person name="Lee D.H."/>
            <person name="Yoon H."/>
            <person name="Kim B.-Y."/>
            <person name="Lee J.H."/>
            <person name="Lee J.-S."/>
        </authorList>
    </citation>
    <scope>NUCLEOTIDE SEQUENCE [LARGE SCALE GENOMIC DNA]</scope>
    <source>
        <strain evidence="9 10">KGMB04484</strain>
    </source>
</reference>
<dbReference type="GO" id="GO:0016829">
    <property type="term" value="F:lyase activity"/>
    <property type="evidence" value="ECO:0007669"/>
    <property type="project" value="UniProtKB-KW"/>
</dbReference>
<dbReference type="OrthoDB" id="9782620at2"/>
<dbReference type="Pfam" id="PF02586">
    <property type="entry name" value="SRAP"/>
    <property type="match status" value="1"/>
</dbReference>
<dbReference type="RefSeq" id="WP_129423439.1">
    <property type="nucleotide sequence ID" value="NZ_SDPW01000001.1"/>
</dbReference>
<evidence type="ECO:0000256" key="2">
    <source>
        <dbReference type="ARBA" id="ARBA00022670"/>
    </source>
</evidence>
<dbReference type="GO" id="GO:0008233">
    <property type="term" value="F:peptidase activity"/>
    <property type="evidence" value="ECO:0007669"/>
    <property type="project" value="UniProtKB-KW"/>
</dbReference>
<evidence type="ECO:0000256" key="7">
    <source>
        <dbReference type="ARBA" id="ARBA00023239"/>
    </source>
</evidence>
<proteinExistence type="inferred from homology"/>
<keyword evidence="4 8" id="KW-0378">Hydrolase</keyword>
<keyword evidence="5" id="KW-0190">Covalent protein-DNA linkage</keyword>
<dbReference type="InterPro" id="IPR036590">
    <property type="entry name" value="SRAP-like"/>
</dbReference>
<dbReference type="PANTHER" id="PTHR13604">
    <property type="entry name" value="DC12-RELATED"/>
    <property type="match status" value="1"/>
</dbReference>
<evidence type="ECO:0000313" key="9">
    <source>
        <dbReference type="EMBL" id="RXZ53748.1"/>
    </source>
</evidence>
<dbReference type="PANTHER" id="PTHR13604:SF0">
    <property type="entry name" value="ABASIC SITE PROCESSING PROTEIN HMCES"/>
    <property type="match status" value="1"/>
</dbReference>
<dbReference type="Gene3D" id="3.90.1680.10">
    <property type="entry name" value="SOS response associated peptidase-like"/>
    <property type="match status" value="1"/>
</dbReference>
<dbReference type="GO" id="GO:0006508">
    <property type="term" value="P:proteolysis"/>
    <property type="evidence" value="ECO:0007669"/>
    <property type="project" value="UniProtKB-KW"/>
</dbReference>
<keyword evidence="10" id="KW-1185">Reference proteome</keyword>
<dbReference type="EMBL" id="SDPW01000001">
    <property type="protein sequence ID" value="RXZ53748.1"/>
    <property type="molecule type" value="Genomic_DNA"/>
</dbReference>
<evidence type="ECO:0000256" key="3">
    <source>
        <dbReference type="ARBA" id="ARBA00022763"/>
    </source>
</evidence>